<evidence type="ECO:0000313" key="3">
    <source>
        <dbReference type="Proteomes" id="UP000787625"/>
    </source>
</evidence>
<organism evidence="2 3">
    <name type="scientific">Candidatus Avibacteroides avistercoris</name>
    <dbReference type="NCBI Taxonomy" id="2840690"/>
    <lineage>
        <taxon>Bacteria</taxon>
        <taxon>Pseudomonadati</taxon>
        <taxon>Bacteroidota</taxon>
        <taxon>Bacteroidia</taxon>
        <taxon>Bacteroidales</taxon>
        <taxon>Bacteroidaceae</taxon>
        <taxon>Bacteroidaceae incertae sedis</taxon>
        <taxon>Candidatus Avibacteroides</taxon>
    </lineage>
</organism>
<feature type="signal peptide" evidence="1">
    <location>
        <begin position="1"/>
        <end position="20"/>
    </location>
</feature>
<reference evidence="2" key="2">
    <citation type="submission" date="2021-04" db="EMBL/GenBank/DDBJ databases">
        <authorList>
            <person name="Gilroy R."/>
        </authorList>
    </citation>
    <scope>NUCLEOTIDE SEQUENCE</scope>
    <source>
        <strain evidence="2">MalCec1-1739</strain>
    </source>
</reference>
<dbReference type="AlphaFoldDB" id="A0A9D2ZV56"/>
<gene>
    <name evidence="2" type="ORF">IAA93_05465</name>
</gene>
<evidence type="ECO:0000313" key="2">
    <source>
        <dbReference type="EMBL" id="HJD53154.1"/>
    </source>
</evidence>
<name>A0A9D2ZV56_9BACT</name>
<sequence length="142" mass="16026">MRQRVCFILIMIMAFTMAFAQDKQHGPQITFKNVVHDFGQFSEDDPYVSCVFEFTNTGDAPLVIHRALASCGCTVPTFPKEPVMPGQKGYITVSYNGKNRTPAPFQKSIRIMTNAYPEMAIIYIKGEMTESGITKEKTMLDR</sequence>
<dbReference type="Gene3D" id="2.60.40.10">
    <property type="entry name" value="Immunoglobulins"/>
    <property type="match status" value="1"/>
</dbReference>
<protein>
    <submittedName>
        <fullName evidence="2">DUF1573 domain-containing protein</fullName>
    </submittedName>
</protein>
<dbReference type="InterPro" id="IPR013783">
    <property type="entry name" value="Ig-like_fold"/>
</dbReference>
<dbReference type="EMBL" id="DWUP01000116">
    <property type="protein sequence ID" value="HJD53154.1"/>
    <property type="molecule type" value="Genomic_DNA"/>
</dbReference>
<dbReference type="InterPro" id="IPR011467">
    <property type="entry name" value="DUF1573"/>
</dbReference>
<feature type="chain" id="PRO_5038426662" evidence="1">
    <location>
        <begin position="21"/>
        <end position="142"/>
    </location>
</feature>
<keyword evidence="1" id="KW-0732">Signal</keyword>
<accession>A0A9D2ZV56</accession>
<dbReference type="Proteomes" id="UP000787625">
    <property type="component" value="Unassembled WGS sequence"/>
</dbReference>
<proteinExistence type="predicted"/>
<evidence type="ECO:0000256" key="1">
    <source>
        <dbReference type="SAM" id="SignalP"/>
    </source>
</evidence>
<comment type="caution">
    <text evidence="2">The sequence shown here is derived from an EMBL/GenBank/DDBJ whole genome shotgun (WGS) entry which is preliminary data.</text>
</comment>
<dbReference type="PANTHER" id="PTHR37833">
    <property type="entry name" value="LIPOPROTEIN-RELATED"/>
    <property type="match status" value="1"/>
</dbReference>
<reference evidence="2" key="1">
    <citation type="journal article" date="2021" name="PeerJ">
        <title>Extensive microbial diversity within the chicken gut microbiome revealed by metagenomics and culture.</title>
        <authorList>
            <person name="Gilroy R."/>
            <person name="Ravi A."/>
            <person name="Getino M."/>
            <person name="Pursley I."/>
            <person name="Horton D.L."/>
            <person name="Alikhan N.F."/>
            <person name="Baker D."/>
            <person name="Gharbi K."/>
            <person name="Hall N."/>
            <person name="Watson M."/>
            <person name="Adriaenssens E.M."/>
            <person name="Foster-Nyarko E."/>
            <person name="Jarju S."/>
            <person name="Secka A."/>
            <person name="Antonio M."/>
            <person name="Oren A."/>
            <person name="Chaudhuri R.R."/>
            <person name="La Ragione R."/>
            <person name="Hildebrand F."/>
            <person name="Pallen M.J."/>
        </authorList>
    </citation>
    <scope>NUCLEOTIDE SEQUENCE</scope>
    <source>
        <strain evidence="2">MalCec1-1739</strain>
    </source>
</reference>
<dbReference type="PANTHER" id="PTHR37833:SF1">
    <property type="entry name" value="SIGNAL PEPTIDE PROTEIN"/>
    <property type="match status" value="1"/>
</dbReference>
<dbReference type="Pfam" id="PF07610">
    <property type="entry name" value="DUF1573"/>
    <property type="match status" value="1"/>
</dbReference>